<dbReference type="AlphaFoldDB" id="A0A6B0S018"/>
<proteinExistence type="predicted"/>
<gene>
    <name evidence="2" type="ORF">E5288_WYG005126</name>
</gene>
<accession>A0A6B0S018</accession>
<evidence type="ECO:0000313" key="2">
    <source>
        <dbReference type="EMBL" id="MXQ95325.1"/>
    </source>
</evidence>
<evidence type="ECO:0000313" key="3">
    <source>
        <dbReference type="Proteomes" id="UP000322234"/>
    </source>
</evidence>
<feature type="region of interest" description="Disordered" evidence="1">
    <location>
        <begin position="48"/>
        <end position="98"/>
    </location>
</feature>
<evidence type="ECO:0000256" key="1">
    <source>
        <dbReference type="SAM" id="MobiDB-lite"/>
    </source>
</evidence>
<reference evidence="2" key="1">
    <citation type="submission" date="2019-10" db="EMBL/GenBank/DDBJ databases">
        <title>The sequence and de novo assembly of the wild yak genome.</title>
        <authorList>
            <person name="Liu Y."/>
        </authorList>
    </citation>
    <scope>NUCLEOTIDE SEQUENCE [LARGE SCALE GENOMIC DNA]</scope>
    <source>
        <strain evidence="2">WY2019</strain>
    </source>
</reference>
<comment type="caution">
    <text evidence="2">The sequence shown here is derived from an EMBL/GenBank/DDBJ whole genome shotgun (WGS) entry which is preliminary data.</text>
</comment>
<sequence>MATKEVLTRDPDRALECQALWAPWGHSSETGLPPPLWVLRAALTGQMPRHIPQGSGGPAPGAQFPRMVDHPARSPPLPQPSSCSQGGVPTSWGPTRSHAPRVRAWAPLSRLPTLTGAVLHSSPRKKPGPRLLLQLRVLDALVESWGVLPVPTGGTHTGEPLTRTACLSQFGSGLTQTPDQGRLHPHALLYPSLLSSLWDSSPASSTSTSSAAARVQGMPGAALWGPPGVDGLLRLILGLPQLHSQESSLPYDCNLPKTGNSTCGQIRGAQTPGAERVSGRR</sequence>
<organism evidence="2 3">
    <name type="scientific">Bos mutus</name>
    <name type="common">wild yak</name>
    <dbReference type="NCBI Taxonomy" id="72004"/>
    <lineage>
        <taxon>Eukaryota</taxon>
        <taxon>Metazoa</taxon>
        <taxon>Chordata</taxon>
        <taxon>Craniata</taxon>
        <taxon>Vertebrata</taxon>
        <taxon>Euteleostomi</taxon>
        <taxon>Mammalia</taxon>
        <taxon>Eutheria</taxon>
        <taxon>Laurasiatheria</taxon>
        <taxon>Artiodactyla</taxon>
        <taxon>Ruminantia</taxon>
        <taxon>Pecora</taxon>
        <taxon>Bovidae</taxon>
        <taxon>Bovinae</taxon>
        <taxon>Bos</taxon>
    </lineage>
</organism>
<dbReference type="Proteomes" id="UP000322234">
    <property type="component" value="Unassembled WGS sequence"/>
</dbReference>
<protein>
    <submittedName>
        <fullName evidence="2">Uncharacterized protein</fullName>
    </submittedName>
</protein>
<name>A0A6B0S018_9CETA</name>
<dbReference type="EMBL" id="VBQZ03000132">
    <property type="protein sequence ID" value="MXQ95325.1"/>
    <property type="molecule type" value="Genomic_DNA"/>
</dbReference>
<keyword evidence="3" id="KW-1185">Reference proteome</keyword>
<feature type="region of interest" description="Disordered" evidence="1">
    <location>
        <begin position="260"/>
        <end position="281"/>
    </location>
</feature>